<reference evidence="2 3" key="1">
    <citation type="submission" date="2016-07" db="EMBL/GenBank/DDBJ databases">
        <title>Pervasive Adenine N6-methylation of Active Genes in Fungi.</title>
        <authorList>
            <consortium name="DOE Joint Genome Institute"/>
            <person name="Mondo S.J."/>
            <person name="Dannebaum R.O."/>
            <person name="Kuo R.C."/>
            <person name="Labutti K."/>
            <person name="Haridas S."/>
            <person name="Kuo A."/>
            <person name="Salamov A."/>
            <person name="Ahrendt S.R."/>
            <person name="Lipzen A."/>
            <person name="Sullivan W."/>
            <person name="Andreopoulos W.B."/>
            <person name="Clum A."/>
            <person name="Lindquist E."/>
            <person name="Daum C."/>
            <person name="Ramamoorthy G.K."/>
            <person name="Gryganskyi A."/>
            <person name="Culley D."/>
            <person name="Magnuson J.K."/>
            <person name="James T.Y."/>
            <person name="O'Malley M.A."/>
            <person name="Stajich J.E."/>
            <person name="Spatafora J.W."/>
            <person name="Visel A."/>
            <person name="Grigoriev I.V."/>
        </authorList>
    </citation>
    <scope>NUCLEOTIDE SEQUENCE [LARGE SCALE GENOMIC DNA]</scope>
    <source>
        <strain evidence="2 3">CBS 931.73</strain>
    </source>
</reference>
<name>A0A1Y1Z7I0_9FUNG</name>
<gene>
    <name evidence="2" type="ORF">K493DRAFT_296138</name>
</gene>
<organism evidence="2 3">
    <name type="scientific">Basidiobolus meristosporus CBS 931.73</name>
    <dbReference type="NCBI Taxonomy" id="1314790"/>
    <lineage>
        <taxon>Eukaryota</taxon>
        <taxon>Fungi</taxon>
        <taxon>Fungi incertae sedis</taxon>
        <taxon>Zoopagomycota</taxon>
        <taxon>Entomophthoromycotina</taxon>
        <taxon>Basidiobolomycetes</taxon>
        <taxon>Basidiobolales</taxon>
        <taxon>Basidiobolaceae</taxon>
        <taxon>Basidiobolus</taxon>
    </lineage>
</organism>
<dbReference type="Proteomes" id="UP000193498">
    <property type="component" value="Unassembled WGS sequence"/>
</dbReference>
<dbReference type="InterPro" id="IPR019433">
    <property type="entry name" value="GPI_ManTrfase_II_coact_Pga1"/>
</dbReference>
<dbReference type="InParanoid" id="A0A1Y1Z7I0"/>
<keyword evidence="1" id="KW-0472">Membrane</keyword>
<protein>
    <submittedName>
        <fullName evidence="2">Uncharacterized protein</fullName>
    </submittedName>
</protein>
<evidence type="ECO:0000313" key="3">
    <source>
        <dbReference type="Proteomes" id="UP000193498"/>
    </source>
</evidence>
<evidence type="ECO:0000313" key="2">
    <source>
        <dbReference type="EMBL" id="ORY06064.1"/>
    </source>
</evidence>
<comment type="caution">
    <text evidence="2">The sequence shown here is derived from an EMBL/GenBank/DDBJ whole genome shotgun (WGS) entry which is preliminary data.</text>
</comment>
<dbReference type="Pfam" id="PF10333">
    <property type="entry name" value="Pga1"/>
    <property type="match status" value="1"/>
</dbReference>
<evidence type="ECO:0000256" key="1">
    <source>
        <dbReference type="SAM" id="Phobius"/>
    </source>
</evidence>
<keyword evidence="3" id="KW-1185">Reference proteome</keyword>
<dbReference type="PANTHER" id="PTHR35465:SF1">
    <property type="entry name" value="PHOSPHATIDYLINOSITOL-GLYCAN BIOSYNTHESIS CLASS X PROTEIN"/>
    <property type="match status" value="1"/>
</dbReference>
<keyword evidence="1" id="KW-0812">Transmembrane</keyword>
<accession>A0A1Y1Z7I0</accession>
<keyword evidence="1" id="KW-1133">Transmembrane helix</keyword>
<dbReference type="PANTHER" id="PTHR35465">
    <property type="entry name" value="CAVEOLIN-1 PROTEIN"/>
    <property type="match status" value="1"/>
</dbReference>
<sequence length="177" mass="20172">MTPPYGMFSNQSLEFSNKSLESSCGEVLDNIANTKWQQWFILDHLKIDEVYEARVSYAATTPTDFILAIFDYEEVAQILQPGKKAVLQEIEEVEHMLETTTKFLRIRAKYTGVSHIPGRELIPVRYNLVLETLYLGIPYQAYKVVLVILICCALGAFVLVPIAQSLVLQIREDKRAD</sequence>
<proteinExistence type="predicted"/>
<dbReference type="EMBL" id="MCFE01000019">
    <property type="protein sequence ID" value="ORY06064.1"/>
    <property type="molecule type" value="Genomic_DNA"/>
</dbReference>
<dbReference type="AlphaFoldDB" id="A0A1Y1Z7I0"/>
<feature type="transmembrane region" description="Helical" evidence="1">
    <location>
        <begin position="144"/>
        <end position="168"/>
    </location>
</feature>
<dbReference type="OrthoDB" id="3360032at2759"/>